<dbReference type="PANTHER" id="PTHR24028:SF290">
    <property type="entry name" value="PROTOCADHERIN 2 ALPHA A 15-RELATED"/>
    <property type="match status" value="1"/>
</dbReference>
<dbReference type="GO" id="GO:0005886">
    <property type="term" value="C:plasma membrane"/>
    <property type="evidence" value="ECO:0007669"/>
    <property type="project" value="InterPro"/>
</dbReference>
<feature type="domain" description="Cadherin" evidence="9">
    <location>
        <begin position="132"/>
        <end position="211"/>
    </location>
</feature>
<name>A0A8T0B6J4_SILME</name>
<accession>A0A8T0B6J4</accession>
<keyword evidence="6" id="KW-0472">Membrane</keyword>
<evidence type="ECO:0000256" key="5">
    <source>
        <dbReference type="ARBA" id="ARBA00022989"/>
    </source>
</evidence>
<feature type="non-terminal residue" evidence="10">
    <location>
        <position position="211"/>
    </location>
</feature>
<keyword evidence="2" id="KW-0812">Transmembrane</keyword>
<keyword evidence="7" id="KW-0325">Glycoprotein</keyword>
<dbReference type="Gene3D" id="2.60.40.60">
    <property type="entry name" value="Cadherins"/>
    <property type="match status" value="2"/>
</dbReference>
<evidence type="ECO:0000256" key="7">
    <source>
        <dbReference type="ARBA" id="ARBA00023180"/>
    </source>
</evidence>
<dbReference type="SMART" id="SM00112">
    <property type="entry name" value="CA"/>
    <property type="match status" value="1"/>
</dbReference>
<protein>
    <recommendedName>
        <fullName evidence="9">Cadherin domain-containing protein</fullName>
    </recommendedName>
</protein>
<dbReference type="AlphaFoldDB" id="A0A8T0B6J4"/>
<dbReference type="PROSITE" id="PS00232">
    <property type="entry name" value="CADHERIN_1"/>
    <property type="match status" value="1"/>
</dbReference>
<keyword evidence="5" id="KW-1133">Transmembrane helix</keyword>
<evidence type="ECO:0000313" key="11">
    <source>
        <dbReference type="Proteomes" id="UP000606274"/>
    </source>
</evidence>
<keyword evidence="4 8" id="KW-0106">Calcium</keyword>
<dbReference type="PROSITE" id="PS50268">
    <property type="entry name" value="CADHERIN_2"/>
    <property type="match status" value="2"/>
</dbReference>
<dbReference type="GO" id="GO:0007156">
    <property type="term" value="P:homophilic cell adhesion via plasma membrane adhesion molecules"/>
    <property type="evidence" value="ECO:0007669"/>
    <property type="project" value="InterPro"/>
</dbReference>
<dbReference type="Proteomes" id="UP000606274">
    <property type="component" value="Unassembled WGS sequence"/>
</dbReference>
<dbReference type="Pfam" id="PF00028">
    <property type="entry name" value="Cadherin"/>
    <property type="match status" value="2"/>
</dbReference>
<dbReference type="PRINTS" id="PR00205">
    <property type="entry name" value="CADHERIN"/>
</dbReference>
<evidence type="ECO:0000313" key="10">
    <source>
        <dbReference type="EMBL" id="KAF7702296.1"/>
    </source>
</evidence>
<dbReference type="InterPro" id="IPR002126">
    <property type="entry name" value="Cadherin-like_dom"/>
</dbReference>
<dbReference type="GO" id="GO:0009653">
    <property type="term" value="P:anatomical structure morphogenesis"/>
    <property type="evidence" value="ECO:0007669"/>
    <property type="project" value="UniProtKB-ARBA"/>
</dbReference>
<dbReference type="CDD" id="cd11304">
    <property type="entry name" value="Cadherin_repeat"/>
    <property type="match status" value="2"/>
</dbReference>
<keyword evidence="11" id="KW-1185">Reference proteome</keyword>
<dbReference type="InterPro" id="IPR015919">
    <property type="entry name" value="Cadherin-like_sf"/>
</dbReference>
<evidence type="ECO:0000256" key="8">
    <source>
        <dbReference type="PROSITE-ProRule" id="PRU00043"/>
    </source>
</evidence>
<dbReference type="SUPFAM" id="SSF49313">
    <property type="entry name" value="Cadherin-like"/>
    <property type="match status" value="2"/>
</dbReference>
<comment type="subcellular location">
    <subcellularLocation>
        <location evidence="1">Membrane</location>
        <topology evidence="1">Single-pass membrane protein</topology>
    </subcellularLocation>
</comment>
<dbReference type="InterPro" id="IPR020894">
    <property type="entry name" value="Cadherin_CS"/>
</dbReference>
<dbReference type="InterPro" id="IPR050174">
    <property type="entry name" value="Protocadherin/Cadherin-CA"/>
</dbReference>
<evidence type="ECO:0000256" key="1">
    <source>
        <dbReference type="ARBA" id="ARBA00004167"/>
    </source>
</evidence>
<proteinExistence type="predicted"/>
<evidence type="ECO:0000256" key="3">
    <source>
        <dbReference type="ARBA" id="ARBA00022737"/>
    </source>
</evidence>
<evidence type="ECO:0000256" key="6">
    <source>
        <dbReference type="ARBA" id="ARBA00023136"/>
    </source>
</evidence>
<comment type="caution">
    <text evidence="10">The sequence shown here is derived from an EMBL/GenBank/DDBJ whole genome shotgun (WGS) entry which is preliminary data.</text>
</comment>
<evidence type="ECO:0000256" key="2">
    <source>
        <dbReference type="ARBA" id="ARBA00022692"/>
    </source>
</evidence>
<dbReference type="PANTHER" id="PTHR24028">
    <property type="entry name" value="CADHERIN-87A"/>
    <property type="match status" value="1"/>
</dbReference>
<organism evidence="10 11">
    <name type="scientific">Silurus meridionalis</name>
    <name type="common">Southern catfish</name>
    <name type="synonym">Silurus soldatovi meridionalis</name>
    <dbReference type="NCBI Taxonomy" id="175797"/>
    <lineage>
        <taxon>Eukaryota</taxon>
        <taxon>Metazoa</taxon>
        <taxon>Chordata</taxon>
        <taxon>Craniata</taxon>
        <taxon>Vertebrata</taxon>
        <taxon>Euteleostomi</taxon>
        <taxon>Actinopterygii</taxon>
        <taxon>Neopterygii</taxon>
        <taxon>Teleostei</taxon>
        <taxon>Ostariophysi</taxon>
        <taxon>Siluriformes</taxon>
        <taxon>Siluridae</taxon>
        <taxon>Silurus</taxon>
    </lineage>
</organism>
<gene>
    <name evidence="10" type="ORF">HF521_001579</name>
</gene>
<evidence type="ECO:0000256" key="4">
    <source>
        <dbReference type="ARBA" id="ARBA00022837"/>
    </source>
</evidence>
<keyword evidence="3" id="KW-0677">Repeat</keyword>
<sequence>GLAPMISDKTVTIKIVDVNDNAPEIEVTSFSSVIPEDSKSGTTVALISVSDLDSGVNGKVSCSVPEDMPFKLLSSPHNNVYSLVTSSTLDREMTAHYDITLSAKDEGNPPLSSLKTVTVHVSDVNDNSPEFIGSPYTFYVMENNAHGTSLFSLFAFDRDSDENALISYQIWKDNLKENKYASFINVNSENGAIYALKTFDFETIKTFQFHV</sequence>
<reference evidence="10" key="1">
    <citation type="submission" date="2020-08" db="EMBL/GenBank/DDBJ databases">
        <title>Chromosome-level assembly of Southern catfish (Silurus meridionalis) provides insights into visual adaptation to the nocturnal and benthic lifestyles.</title>
        <authorList>
            <person name="Zhang Y."/>
            <person name="Wang D."/>
            <person name="Peng Z."/>
        </authorList>
    </citation>
    <scope>NUCLEOTIDE SEQUENCE</scope>
    <source>
        <strain evidence="10">SWU-2019-XX</strain>
        <tissue evidence="10">Muscle</tissue>
    </source>
</reference>
<feature type="non-terminal residue" evidence="10">
    <location>
        <position position="1"/>
    </location>
</feature>
<dbReference type="EMBL" id="JABFDY010000010">
    <property type="protein sequence ID" value="KAF7702296.1"/>
    <property type="molecule type" value="Genomic_DNA"/>
</dbReference>
<feature type="domain" description="Cadherin" evidence="9">
    <location>
        <begin position="26"/>
        <end position="131"/>
    </location>
</feature>
<dbReference type="FunFam" id="2.60.40.60:FF:000129">
    <property type="entry name" value="protocadherin alpha-C2 isoform X1"/>
    <property type="match status" value="1"/>
</dbReference>
<evidence type="ECO:0000259" key="9">
    <source>
        <dbReference type="PROSITE" id="PS50268"/>
    </source>
</evidence>
<dbReference type="GO" id="GO:0005509">
    <property type="term" value="F:calcium ion binding"/>
    <property type="evidence" value="ECO:0007669"/>
    <property type="project" value="UniProtKB-UniRule"/>
</dbReference>